<dbReference type="InterPro" id="IPR045340">
    <property type="entry name" value="DUF6533"/>
</dbReference>
<reference evidence="3 4" key="1">
    <citation type="journal article" date="2016" name="Mol. Biol. Evol.">
        <title>Comparative Genomics of Early-Diverging Mushroom-Forming Fungi Provides Insights into the Origins of Lignocellulose Decay Capabilities.</title>
        <authorList>
            <person name="Nagy L.G."/>
            <person name="Riley R."/>
            <person name="Tritt A."/>
            <person name="Adam C."/>
            <person name="Daum C."/>
            <person name="Floudas D."/>
            <person name="Sun H."/>
            <person name="Yadav J.S."/>
            <person name="Pangilinan J."/>
            <person name="Larsson K.H."/>
            <person name="Matsuura K."/>
            <person name="Barry K."/>
            <person name="Labutti K."/>
            <person name="Kuo R."/>
            <person name="Ohm R.A."/>
            <person name="Bhattacharya S.S."/>
            <person name="Shirouzu T."/>
            <person name="Yoshinaga Y."/>
            <person name="Martin F.M."/>
            <person name="Grigoriev I.V."/>
            <person name="Hibbett D.S."/>
        </authorList>
    </citation>
    <scope>NUCLEOTIDE SEQUENCE [LARGE SCALE GENOMIC DNA]</scope>
    <source>
        <strain evidence="3 4">CBS 109695</strain>
    </source>
</reference>
<dbReference type="Proteomes" id="UP000076532">
    <property type="component" value="Unassembled WGS sequence"/>
</dbReference>
<gene>
    <name evidence="3" type="ORF">FIBSPDRAFT_1044701</name>
</gene>
<evidence type="ECO:0000313" key="4">
    <source>
        <dbReference type="Proteomes" id="UP000076532"/>
    </source>
</evidence>
<feature type="transmembrane region" description="Helical" evidence="1">
    <location>
        <begin position="70"/>
        <end position="93"/>
    </location>
</feature>
<feature type="transmembrane region" description="Helical" evidence="1">
    <location>
        <begin position="230"/>
        <end position="251"/>
    </location>
</feature>
<dbReference type="OrthoDB" id="3038990at2759"/>
<organism evidence="3 4">
    <name type="scientific">Athelia psychrophila</name>
    <dbReference type="NCBI Taxonomy" id="1759441"/>
    <lineage>
        <taxon>Eukaryota</taxon>
        <taxon>Fungi</taxon>
        <taxon>Dikarya</taxon>
        <taxon>Basidiomycota</taxon>
        <taxon>Agaricomycotina</taxon>
        <taxon>Agaricomycetes</taxon>
        <taxon>Agaricomycetidae</taxon>
        <taxon>Atheliales</taxon>
        <taxon>Atheliaceae</taxon>
        <taxon>Athelia</taxon>
    </lineage>
</organism>
<sequence length="340" mass="37406">MASNSTSPPVLNPHTPLAFLDPDIATQLQVVGYVYVSAFAAYSWDWMMALPDEYRMLRQTGFTRANAAYFVSRIGTLGYCICAFVFEVVPVANCQALEYAIGAFFELSSPATSFLFFLRVRAVYHRSKFITAIFGFLWVAIAGLSLVLVIGMKGEHIPGTRRCIQTDVPQYSVVPIVVSSIYDTLVFLAISLRVMSRATSGSGWRARLNSFMTGDGLYGVSRGLLQSGQIYYFATIFMAIVTTAVILHPEIPTTLRAFLVPPYMALASAIACRVFRALLLGVLQEPQYLVNSSTPSAARKEQGCISRRGTSFHIQSIQERDNAAQKSVSSQATLKGFDFV</sequence>
<protein>
    <recommendedName>
        <fullName evidence="2">DUF6533 domain-containing protein</fullName>
    </recommendedName>
</protein>
<dbReference type="STRING" id="436010.A0A166JAF6"/>
<evidence type="ECO:0000256" key="1">
    <source>
        <dbReference type="SAM" id="Phobius"/>
    </source>
</evidence>
<feature type="transmembrane region" description="Helical" evidence="1">
    <location>
        <begin position="172"/>
        <end position="195"/>
    </location>
</feature>
<keyword evidence="1" id="KW-1133">Transmembrane helix</keyword>
<dbReference type="Pfam" id="PF20151">
    <property type="entry name" value="DUF6533"/>
    <property type="match status" value="1"/>
</dbReference>
<accession>A0A166JAF6</accession>
<feature type="transmembrane region" description="Helical" evidence="1">
    <location>
        <begin position="130"/>
        <end position="152"/>
    </location>
</feature>
<feature type="domain" description="DUF6533" evidence="2">
    <location>
        <begin position="33"/>
        <end position="77"/>
    </location>
</feature>
<feature type="transmembrane region" description="Helical" evidence="1">
    <location>
        <begin position="30"/>
        <end position="49"/>
    </location>
</feature>
<dbReference type="EMBL" id="KV417553">
    <property type="protein sequence ID" value="KZP20660.1"/>
    <property type="molecule type" value="Genomic_DNA"/>
</dbReference>
<evidence type="ECO:0000259" key="2">
    <source>
        <dbReference type="Pfam" id="PF20151"/>
    </source>
</evidence>
<name>A0A166JAF6_9AGAM</name>
<dbReference type="AlphaFoldDB" id="A0A166JAF6"/>
<keyword evidence="4" id="KW-1185">Reference proteome</keyword>
<proteinExistence type="predicted"/>
<keyword evidence="1" id="KW-0472">Membrane</keyword>
<feature type="transmembrane region" description="Helical" evidence="1">
    <location>
        <begin position="263"/>
        <end position="283"/>
    </location>
</feature>
<feature type="transmembrane region" description="Helical" evidence="1">
    <location>
        <begin position="99"/>
        <end position="118"/>
    </location>
</feature>
<keyword evidence="1" id="KW-0812">Transmembrane</keyword>
<evidence type="ECO:0000313" key="3">
    <source>
        <dbReference type="EMBL" id="KZP20660.1"/>
    </source>
</evidence>